<keyword evidence="1" id="KW-0472">Membrane</keyword>
<protein>
    <submittedName>
        <fullName evidence="2">Uncharacterized protein</fullName>
    </submittedName>
</protein>
<name>A0ABQ9KNC6_HEVBR</name>
<sequence length="98" mass="11255">MGIFLIPLCSLQNLCFLLNPVFFVVLVLYVMFVRRLLNWIQSLSNVSSLGTPGFKKGTAVSLLLLIVILFLQMSHFLSPLHFFLNHLCMRVRGRRMIS</sequence>
<keyword evidence="3" id="KW-1185">Reference proteome</keyword>
<evidence type="ECO:0000256" key="1">
    <source>
        <dbReference type="SAM" id="Phobius"/>
    </source>
</evidence>
<dbReference type="Proteomes" id="UP001174677">
    <property type="component" value="Chromosome 16"/>
</dbReference>
<accession>A0ABQ9KNC6</accession>
<feature type="transmembrane region" description="Helical" evidence="1">
    <location>
        <begin position="58"/>
        <end position="77"/>
    </location>
</feature>
<organism evidence="2 3">
    <name type="scientific">Hevea brasiliensis</name>
    <name type="common">Para rubber tree</name>
    <name type="synonym">Siphonia brasiliensis</name>
    <dbReference type="NCBI Taxonomy" id="3981"/>
    <lineage>
        <taxon>Eukaryota</taxon>
        <taxon>Viridiplantae</taxon>
        <taxon>Streptophyta</taxon>
        <taxon>Embryophyta</taxon>
        <taxon>Tracheophyta</taxon>
        <taxon>Spermatophyta</taxon>
        <taxon>Magnoliopsida</taxon>
        <taxon>eudicotyledons</taxon>
        <taxon>Gunneridae</taxon>
        <taxon>Pentapetalae</taxon>
        <taxon>rosids</taxon>
        <taxon>fabids</taxon>
        <taxon>Malpighiales</taxon>
        <taxon>Euphorbiaceae</taxon>
        <taxon>Crotonoideae</taxon>
        <taxon>Micrandreae</taxon>
        <taxon>Hevea</taxon>
    </lineage>
</organism>
<reference evidence="2" key="1">
    <citation type="journal article" date="2023" name="Plant Biotechnol. J.">
        <title>Chromosome-level wild Hevea brasiliensis genome provides new tools for genomic-assisted breeding and valuable loci to elevate rubber yield.</title>
        <authorList>
            <person name="Cheng H."/>
            <person name="Song X."/>
            <person name="Hu Y."/>
            <person name="Wu T."/>
            <person name="Yang Q."/>
            <person name="An Z."/>
            <person name="Feng S."/>
            <person name="Deng Z."/>
            <person name="Wu W."/>
            <person name="Zeng X."/>
            <person name="Tu M."/>
            <person name="Wang X."/>
            <person name="Huang H."/>
        </authorList>
    </citation>
    <scope>NUCLEOTIDE SEQUENCE</scope>
    <source>
        <strain evidence="2">MT/VB/25A 57/8</strain>
    </source>
</reference>
<keyword evidence="1" id="KW-0812">Transmembrane</keyword>
<feature type="transmembrane region" description="Helical" evidence="1">
    <location>
        <begin position="16"/>
        <end position="37"/>
    </location>
</feature>
<comment type="caution">
    <text evidence="2">The sequence shown here is derived from an EMBL/GenBank/DDBJ whole genome shotgun (WGS) entry which is preliminary data.</text>
</comment>
<proteinExistence type="predicted"/>
<evidence type="ECO:0000313" key="3">
    <source>
        <dbReference type="Proteomes" id="UP001174677"/>
    </source>
</evidence>
<evidence type="ECO:0000313" key="2">
    <source>
        <dbReference type="EMBL" id="KAJ9145885.1"/>
    </source>
</evidence>
<gene>
    <name evidence="2" type="ORF">P3X46_028213</name>
</gene>
<dbReference type="EMBL" id="JARPOI010000016">
    <property type="protein sequence ID" value="KAJ9145885.1"/>
    <property type="molecule type" value="Genomic_DNA"/>
</dbReference>
<keyword evidence="1" id="KW-1133">Transmembrane helix</keyword>